<dbReference type="EMBL" id="AP017903">
    <property type="protein sequence ID" value="BAX03416.1"/>
    <property type="molecule type" value="Genomic_DNA"/>
</dbReference>
<keyword evidence="3" id="KW-1185">Reference proteome</keyword>
<evidence type="ECO:0000313" key="3">
    <source>
        <dbReference type="Proteomes" id="UP000222295"/>
    </source>
</evidence>
<accession>A0A1V1FUZ2</accession>
<proteinExistence type="predicted"/>
<name>A0A1V1FUZ2_9CAUD</name>
<sequence>MTLGEAIAKGKKFKMDALCVHHMGEAFWIEEMLFHFDKGYIELVLKENQNDISMAAMRRTVGCTCTSGIFLCRSENEHEPGKGDKLMNDMPLIATLDGALMPIEDLYRDEESQSTYLLTNSYDAFIHKDLIKQSPEAVKQTINMLGEFANIMQTIKEIESENENYTRKINLGIKLLQQVRNLQLKNEVFKGLIDKLKKEKDPK</sequence>
<reference evidence="2 3" key="1">
    <citation type="journal article" date="2017" name="Microbes Environ.">
        <title>Discovery and Complete Genome Sequence of a Bacteriophage from an Obligate Intracellular Symbiont of a Cellulolytic Protist in the Termite Gut.</title>
        <authorList>
            <person name="Pramono A.K."/>
            <person name="Kuwahara H."/>
            <person name="Itoh T."/>
            <person name="Toyoda A."/>
            <person name="Yamada A."/>
            <person name="Hongoh Y."/>
        </authorList>
    </citation>
    <scope>NUCLEOTIDE SEQUENCE [LARGE SCALE GENOMIC DNA]</scope>
    <source>
        <strain evidence="2">ProJPt-Bp1</strain>
    </source>
</reference>
<dbReference type="GeneID" id="65105573"/>
<protein>
    <submittedName>
        <fullName evidence="2">ND2 superfamily protein</fullName>
    </submittedName>
</protein>
<keyword evidence="1" id="KW-0175">Coiled coil</keyword>
<evidence type="ECO:0000313" key="2">
    <source>
        <dbReference type="EMBL" id="BAX03416.1"/>
    </source>
</evidence>
<evidence type="ECO:0000256" key="1">
    <source>
        <dbReference type="SAM" id="Coils"/>
    </source>
</evidence>
<dbReference type="RefSeq" id="YP_010088139.1">
    <property type="nucleotide sequence ID" value="NC_055706.1"/>
</dbReference>
<organism evidence="2 3">
    <name type="scientific">Azobacteroides phage ProJPt-Bp1</name>
    <dbReference type="NCBI Taxonomy" id="1920526"/>
    <lineage>
        <taxon>Viruses</taxon>
        <taxon>Duplodnaviria</taxon>
        <taxon>Heunggongvirae</taxon>
        <taxon>Uroviricota</taxon>
        <taxon>Caudoviricetes</taxon>
        <taxon>Crassvirales</taxon>
        <taxon>Suoliviridae</taxon>
        <taxon>Dechshavirus</taxon>
        <taxon>Dechshavirus japanensis</taxon>
    </lineage>
</organism>
<feature type="coiled-coil region" evidence="1">
    <location>
        <begin position="148"/>
        <end position="199"/>
    </location>
</feature>
<dbReference type="KEGG" id="vg:65105573"/>
<dbReference type="Proteomes" id="UP000222295">
    <property type="component" value="Segment"/>
</dbReference>